<accession>A0AAE2S9J3</accession>
<proteinExistence type="inferred from homology"/>
<dbReference type="PANTHER" id="PTHR35089:SF1">
    <property type="entry name" value="CHAPERONE PROTEIN SKP"/>
    <property type="match status" value="1"/>
</dbReference>
<dbReference type="SUPFAM" id="SSF111384">
    <property type="entry name" value="OmpH-like"/>
    <property type="match status" value="1"/>
</dbReference>
<evidence type="ECO:0000256" key="3">
    <source>
        <dbReference type="SAM" id="Coils"/>
    </source>
</evidence>
<keyword evidence="6" id="KW-1185">Reference proteome</keyword>
<evidence type="ECO:0000256" key="2">
    <source>
        <dbReference type="ARBA" id="ARBA00022729"/>
    </source>
</evidence>
<evidence type="ECO:0000256" key="1">
    <source>
        <dbReference type="ARBA" id="ARBA00009091"/>
    </source>
</evidence>
<feature type="signal peptide" evidence="4">
    <location>
        <begin position="1"/>
        <end position="21"/>
    </location>
</feature>
<dbReference type="EMBL" id="JAENIG010000001">
    <property type="protein sequence ID" value="MBK1853583.1"/>
    <property type="molecule type" value="Genomic_DNA"/>
</dbReference>
<dbReference type="GO" id="GO:0051082">
    <property type="term" value="F:unfolded protein binding"/>
    <property type="evidence" value="ECO:0007669"/>
    <property type="project" value="InterPro"/>
</dbReference>
<evidence type="ECO:0000313" key="5">
    <source>
        <dbReference type="EMBL" id="MBK1853583.1"/>
    </source>
</evidence>
<dbReference type="Proteomes" id="UP000634206">
    <property type="component" value="Unassembled WGS sequence"/>
</dbReference>
<dbReference type="GO" id="GO:0005829">
    <property type="term" value="C:cytosol"/>
    <property type="evidence" value="ECO:0007669"/>
    <property type="project" value="TreeGrafter"/>
</dbReference>
<keyword evidence="3" id="KW-0175">Coiled coil</keyword>
<dbReference type="PANTHER" id="PTHR35089">
    <property type="entry name" value="CHAPERONE PROTEIN SKP"/>
    <property type="match status" value="1"/>
</dbReference>
<dbReference type="AlphaFoldDB" id="A0AAE2S9J3"/>
<reference evidence="5" key="1">
    <citation type="submission" date="2021-01" db="EMBL/GenBank/DDBJ databases">
        <title>Modified the classification status of verrucomicrobia.</title>
        <authorList>
            <person name="Feng X."/>
        </authorList>
    </citation>
    <scope>NUCLEOTIDE SEQUENCE</scope>
    <source>
        <strain evidence="5">5K15</strain>
    </source>
</reference>
<dbReference type="InterPro" id="IPR024930">
    <property type="entry name" value="Skp_dom_sf"/>
</dbReference>
<comment type="similarity">
    <text evidence="1">Belongs to the Skp family.</text>
</comment>
<gene>
    <name evidence="5" type="ORF">JIN83_01300</name>
</gene>
<feature type="chain" id="PRO_5042255962" evidence="4">
    <location>
        <begin position="22"/>
        <end position="200"/>
    </location>
</feature>
<evidence type="ECO:0000256" key="4">
    <source>
        <dbReference type="SAM" id="SignalP"/>
    </source>
</evidence>
<dbReference type="RefSeq" id="WP_309488179.1">
    <property type="nucleotide sequence ID" value="NZ_JAENIG010000001.1"/>
</dbReference>
<organism evidence="5 6">
    <name type="scientific">Oceaniferula flava</name>
    <dbReference type="NCBI Taxonomy" id="2800421"/>
    <lineage>
        <taxon>Bacteria</taxon>
        <taxon>Pseudomonadati</taxon>
        <taxon>Verrucomicrobiota</taxon>
        <taxon>Verrucomicrobiia</taxon>
        <taxon>Verrucomicrobiales</taxon>
        <taxon>Verrucomicrobiaceae</taxon>
        <taxon>Oceaniferula</taxon>
    </lineage>
</organism>
<evidence type="ECO:0000313" key="6">
    <source>
        <dbReference type="Proteomes" id="UP000634206"/>
    </source>
</evidence>
<dbReference type="Gene3D" id="3.30.910.20">
    <property type="entry name" value="Skp domain"/>
    <property type="match status" value="1"/>
</dbReference>
<dbReference type="Pfam" id="PF03938">
    <property type="entry name" value="OmpH"/>
    <property type="match status" value="1"/>
</dbReference>
<dbReference type="GO" id="GO:0050821">
    <property type="term" value="P:protein stabilization"/>
    <property type="evidence" value="ECO:0007669"/>
    <property type="project" value="TreeGrafter"/>
</dbReference>
<comment type="caution">
    <text evidence="5">The sequence shown here is derived from an EMBL/GenBank/DDBJ whole genome shotgun (WGS) entry which is preliminary data.</text>
</comment>
<feature type="coiled-coil region" evidence="3">
    <location>
        <begin position="38"/>
        <end position="132"/>
    </location>
</feature>
<name>A0AAE2S9J3_9BACT</name>
<dbReference type="SMART" id="SM00935">
    <property type="entry name" value="OmpH"/>
    <property type="match status" value="1"/>
</dbReference>
<dbReference type="InterPro" id="IPR005632">
    <property type="entry name" value="Chaperone_Skp"/>
</dbReference>
<protein>
    <submittedName>
        <fullName evidence="5">OmpH family outer membrane protein</fullName>
    </submittedName>
</protein>
<keyword evidence="2 4" id="KW-0732">Signal</keyword>
<sequence length="200" mass="23039">MKTRLLLFLFSNLLVISGLQAQEFKCAIVDVNKLLTDYHVANTELERIKSERANYDAERSKRMESLTEVETKLKDLITKLREKAMPKSERNTLMEEYQDLVSQHNALNKDLQESDQEQVQAIKKKMADATRQLLDEIQSVIKSYAKQNHYVWIIDSSGLSNTQISPLVYARNPTVVTDEILKLLNKDAPKAEPVEENEDE</sequence>